<evidence type="ECO:0000256" key="5">
    <source>
        <dbReference type="SAM" id="Phobius"/>
    </source>
</evidence>
<feature type="domain" description="Major facilitator superfamily (MFS) profile" evidence="6">
    <location>
        <begin position="15"/>
        <end position="73"/>
    </location>
</feature>
<keyword evidence="2 5" id="KW-0812">Transmembrane</keyword>
<name>A0A426RVD7_9ACTN</name>
<feature type="non-terminal residue" evidence="7">
    <location>
        <position position="73"/>
    </location>
</feature>
<evidence type="ECO:0000256" key="4">
    <source>
        <dbReference type="ARBA" id="ARBA00023136"/>
    </source>
</evidence>
<reference evidence="7 8" key="1">
    <citation type="submission" date="2017-10" db="EMBL/GenBank/DDBJ databases">
        <title>Draft genome of actinobacteria isolated from guarana (Paullinia cupana (Mart.) Ducke.</title>
        <authorList>
            <person name="Siqueira K.A."/>
            <person name="Liotti R.G."/>
            <person name="Mendes T.A."/>
            <person name="Soares M.A."/>
        </authorList>
    </citation>
    <scope>NUCLEOTIDE SEQUENCE [LARGE SCALE GENOMIC DNA]</scope>
    <source>
        <strain evidence="7 8">199</strain>
    </source>
</reference>
<sequence>MSQTCYQSSPYSSAALCALALTTMLSSMSSSIANIGLPALAAFFHASFSQVQWVVLTYLLAVTGSVLAMGWLS</sequence>
<keyword evidence="4 5" id="KW-0472">Membrane</keyword>
<proteinExistence type="predicted"/>
<dbReference type="GO" id="GO:0022857">
    <property type="term" value="F:transmembrane transporter activity"/>
    <property type="evidence" value="ECO:0007669"/>
    <property type="project" value="InterPro"/>
</dbReference>
<dbReference type="Proteomes" id="UP000276379">
    <property type="component" value="Unassembled WGS sequence"/>
</dbReference>
<dbReference type="SUPFAM" id="SSF103473">
    <property type="entry name" value="MFS general substrate transporter"/>
    <property type="match status" value="1"/>
</dbReference>
<keyword evidence="8" id="KW-1185">Reference proteome</keyword>
<evidence type="ECO:0000313" key="8">
    <source>
        <dbReference type="Proteomes" id="UP000276379"/>
    </source>
</evidence>
<dbReference type="InterPro" id="IPR020846">
    <property type="entry name" value="MFS_dom"/>
</dbReference>
<evidence type="ECO:0000256" key="1">
    <source>
        <dbReference type="ARBA" id="ARBA00004651"/>
    </source>
</evidence>
<dbReference type="EMBL" id="PDES01000096">
    <property type="protein sequence ID" value="RRQ75807.1"/>
    <property type="molecule type" value="Genomic_DNA"/>
</dbReference>
<keyword evidence="3 5" id="KW-1133">Transmembrane helix</keyword>
<comment type="subcellular location">
    <subcellularLocation>
        <location evidence="1">Cell membrane</location>
        <topology evidence="1">Multi-pass membrane protein</topology>
    </subcellularLocation>
</comment>
<comment type="caution">
    <text evidence="7">The sequence shown here is derived from an EMBL/GenBank/DDBJ whole genome shotgun (WGS) entry which is preliminary data.</text>
</comment>
<dbReference type="GO" id="GO:0005886">
    <property type="term" value="C:plasma membrane"/>
    <property type="evidence" value="ECO:0007669"/>
    <property type="project" value="UniProtKB-SubCell"/>
</dbReference>
<dbReference type="Gene3D" id="1.20.1720.10">
    <property type="entry name" value="Multidrug resistance protein D"/>
    <property type="match status" value="1"/>
</dbReference>
<evidence type="ECO:0000259" key="6">
    <source>
        <dbReference type="PROSITE" id="PS50850"/>
    </source>
</evidence>
<dbReference type="InterPro" id="IPR036259">
    <property type="entry name" value="MFS_trans_sf"/>
</dbReference>
<gene>
    <name evidence="7" type="ORF">CQW44_37970</name>
</gene>
<feature type="transmembrane region" description="Helical" evidence="5">
    <location>
        <begin position="51"/>
        <end position="72"/>
    </location>
</feature>
<evidence type="ECO:0000256" key="3">
    <source>
        <dbReference type="ARBA" id="ARBA00022989"/>
    </source>
</evidence>
<organism evidence="7 8">
    <name type="scientific">Streptomyces griseofuscus</name>
    <dbReference type="NCBI Taxonomy" id="146922"/>
    <lineage>
        <taxon>Bacteria</taxon>
        <taxon>Bacillati</taxon>
        <taxon>Actinomycetota</taxon>
        <taxon>Actinomycetes</taxon>
        <taxon>Kitasatosporales</taxon>
        <taxon>Streptomycetaceae</taxon>
        <taxon>Streptomyces</taxon>
    </lineage>
</organism>
<accession>A0A426RVD7</accession>
<evidence type="ECO:0000313" key="7">
    <source>
        <dbReference type="EMBL" id="RRQ75807.1"/>
    </source>
</evidence>
<evidence type="ECO:0000256" key="2">
    <source>
        <dbReference type="ARBA" id="ARBA00022692"/>
    </source>
</evidence>
<dbReference type="AlphaFoldDB" id="A0A426RVD7"/>
<protein>
    <submittedName>
        <fullName evidence="7">MFS transporter</fullName>
    </submittedName>
</protein>
<dbReference type="PROSITE" id="PS50850">
    <property type="entry name" value="MFS"/>
    <property type="match status" value="1"/>
</dbReference>